<reference evidence="3 4" key="2">
    <citation type="submission" date="2013-11" db="EMBL/GenBank/DDBJ databases">
        <title>Genome sequence of a novel, newly isolated strain of guinea pig cytomegalovirus: CIDMTR strain.</title>
        <authorList>
            <person name="Schleiss M.R."/>
            <person name="Hernandez-Alvarado N."/>
            <person name="Ramaraj T."/>
            <person name="Crow J.A."/>
        </authorList>
    </citation>
    <scope>NUCLEOTIDE SEQUENCE [LARGE SCALE GENOMIC DNA]</scope>
    <source>
        <strain evidence="3">CIDMTR</strain>
    </source>
</reference>
<dbReference type="EMBL" id="HG531783">
    <property type="protein sequence ID" value="CDI95415.1"/>
    <property type="molecule type" value="Genomic_DNA"/>
</dbReference>
<protein>
    <submittedName>
        <fullName evidence="3">GP79</fullName>
    </submittedName>
</protein>
<proteinExistence type="inferred from homology"/>
<dbReference type="Pfam" id="PF03049">
    <property type="entry name" value="Herpes_UL79"/>
    <property type="match status" value="1"/>
</dbReference>
<sequence>MLIAIEDGSTPGRFAATTSRDSRRQSSCGCSPYSARKPLTKTLSVSMDPREDEDRPGFQIGRFVHIDPQNDLIIQITEKMLSGRPLSSMRLEELKVLRLRCVLLFHRGVETLLLRETLHNSGVGDNGILNRKISFQYWQQLYRYITRVLRDAQIEGIFNETRAAQLSASLASMPTAHGLLCDFVRDQCGIAIRLPRDMTQDGNFLFSLGTVYCHRFFRMARFFTKHWGEDQYEPAMRLLCQKMWMLSLLSDGKLRVSRRAFRDQRFDHELGLYNFLIQDCRTFTGTLYRNPPPLPPVTYPEVNDLTNASRIPTLC</sequence>
<accession>U6H6E2</accession>
<evidence type="ECO:0000313" key="3">
    <source>
        <dbReference type="EMBL" id="CDI95415.1"/>
    </source>
</evidence>
<evidence type="ECO:0000313" key="4">
    <source>
        <dbReference type="Proteomes" id="UP000163196"/>
    </source>
</evidence>
<reference evidence="3 4" key="1">
    <citation type="submission" date="2013-09" db="EMBL/GenBank/DDBJ databases">
        <authorList>
            <person name="Sundararajan A."/>
        </authorList>
    </citation>
    <scope>NUCLEOTIDE SEQUENCE [LARGE SCALE GENOMIC DNA]</scope>
    <source>
        <strain evidence="3">CIDMTR</strain>
    </source>
</reference>
<evidence type="ECO:0000256" key="1">
    <source>
        <dbReference type="ARBA" id="ARBA00005714"/>
    </source>
</evidence>
<dbReference type="InterPro" id="IPR004290">
    <property type="entry name" value="Herpes_UL79"/>
</dbReference>
<dbReference type="Proteomes" id="UP000163196">
    <property type="component" value="Genome"/>
</dbReference>
<comment type="similarity">
    <text evidence="1">Belongs to the herpesviridae UL79 family.</text>
</comment>
<name>U6H6E2_9BETA</name>
<evidence type="ECO:0000256" key="2">
    <source>
        <dbReference type="SAM" id="MobiDB-lite"/>
    </source>
</evidence>
<feature type="region of interest" description="Disordered" evidence="2">
    <location>
        <begin position="1"/>
        <end position="31"/>
    </location>
</feature>
<organism evidence="3 4">
    <name type="scientific">Caviid herpesvirus 2 str. CIDMTR</name>
    <dbReference type="NCBI Taxonomy" id="1415526"/>
    <lineage>
        <taxon>Viruses</taxon>
        <taxon>Duplodnaviria</taxon>
        <taxon>Heunggongvirae</taxon>
        <taxon>Peploviricota</taxon>
        <taxon>Herviviricetes</taxon>
        <taxon>Herpesvirales</taxon>
        <taxon>Orthoherpesviridae</taxon>
        <taxon>Betaherpesvirinae</taxon>
        <taxon>Quwivirus</taxon>
        <taxon>Quwivirus caviidbeta2</taxon>
    </lineage>
</organism>